<dbReference type="InterPro" id="IPR020899">
    <property type="entry name" value="Arg_repress_C"/>
</dbReference>
<dbReference type="AlphaFoldDB" id="A0A0R1MKA6"/>
<evidence type="ECO:0000259" key="8">
    <source>
        <dbReference type="Pfam" id="PF01316"/>
    </source>
</evidence>
<feature type="domain" description="Arginine repressor DNA-binding" evidence="8">
    <location>
        <begin position="11"/>
        <end position="79"/>
    </location>
</feature>
<evidence type="ECO:0000313" key="10">
    <source>
        <dbReference type="EMBL" id="KRL08320.1"/>
    </source>
</evidence>
<dbReference type="GO" id="GO:0051259">
    <property type="term" value="P:protein complex oligomerization"/>
    <property type="evidence" value="ECO:0007669"/>
    <property type="project" value="InterPro"/>
</dbReference>
<protein>
    <recommendedName>
        <fullName evidence="7">Arginine repressor</fullName>
    </recommendedName>
</protein>
<comment type="similarity">
    <text evidence="2 7">Belongs to the ArgR family.</text>
</comment>
<comment type="caution">
    <text evidence="10">The sequence shown here is derived from an EMBL/GenBank/DDBJ whole genome shotgun (WGS) entry which is preliminary data.</text>
</comment>
<dbReference type="Pfam" id="PF01316">
    <property type="entry name" value="Arg_repressor"/>
    <property type="match status" value="1"/>
</dbReference>
<dbReference type="Gene3D" id="1.10.10.10">
    <property type="entry name" value="Winged helix-like DNA-binding domain superfamily/Winged helix DNA-binding domain"/>
    <property type="match status" value="1"/>
</dbReference>
<dbReference type="InterPro" id="IPR001669">
    <property type="entry name" value="Arg_repress"/>
</dbReference>
<dbReference type="Gene3D" id="3.30.1360.40">
    <property type="match status" value="1"/>
</dbReference>
<comment type="pathway">
    <text evidence="7">Amino-acid biosynthesis; L-arginine biosynthesis [regulation].</text>
</comment>
<comment type="subcellular location">
    <subcellularLocation>
        <location evidence="1 7">Cytoplasm</location>
    </subcellularLocation>
</comment>
<feature type="domain" description="Arginine repressor C-terminal" evidence="9">
    <location>
        <begin position="90"/>
        <end position="155"/>
    </location>
</feature>
<dbReference type="SUPFAM" id="SSF46785">
    <property type="entry name" value="Winged helix' DNA-binding domain"/>
    <property type="match status" value="1"/>
</dbReference>
<sequence>MNKCGGLVIVMRKKERQKAIKDLLLQYSIDRQEDIVELLNEQGIDVTQATISRDVKEMQLIKLPTSTGEYQYSLPTEKKLNSEKKLRNTLKSAYLSSRIQNEFLLIKVSPGNGPVIASLIDQMRYESVFGTLGDDDTVLVISKSVSEAKATQELILEMTN</sequence>
<dbReference type="InterPro" id="IPR036388">
    <property type="entry name" value="WH-like_DNA-bd_sf"/>
</dbReference>
<keyword evidence="5 7" id="KW-0238">DNA-binding</keyword>
<keyword evidence="6 7" id="KW-0804">Transcription</keyword>
<dbReference type="GO" id="GO:1900079">
    <property type="term" value="P:regulation of arginine biosynthetic process"/>
    <property type="evidence" value="ECO:0007669"/>
    <property type="project" value="UniProtKB-UniRule"/>
</dbReference>
<dbReference type="GO" id="GO:0003700">
    <property type="term" value="F:DNA-binding transcription factor activity"/>
    <property type="evidence" value="ECO:0007669"/>
    <property type="project" value="UniProtKB-UniRule"/>
</dbReference>
<keyword evidence="7" id="KW-0055">Arginine biosynthesis</keyword>
<dbReference type="GO" id="GO:0006526">
    <property type="term" value="P:L-arginine biosynthetic process"/>
    <property type="evidence" value="ECO:0007669"/>
    <property type="project" value="UniProtKB-UniPathway"/>
</dbReference>
<dbReference type="InterPro" id="IPR036390">
    <property type="entry name" value="WH_DNA-bd_sf"/>
</dbReference>
<reference evidence="10 11" key="1">
    <citation type="journal article" date="2015" name="Genome Announc.">
        <title>Expanding the biotechnology potential of lactobacilli through comparative genomics of 213 strains and associated genera.</title>
        <authorList>
            <person name="Sun Z."/>
            <person name="Harris H.M."/>
            <person name="McCann A."/>
            <person name="Guo C."/>
            <person name="Argimon S."/>
            <person name="Zhang W."/>
            <person name="Yang X."/>
            <person name="Jeffery I.B."/>
            <person name="Cooney J.C."/>
            <person name="Kagawa T.F."/>
            <person name="Liu W."/>
            <person name="Song Y."/>
            <person name="Salvetti E."/>
            <person name="Wrobel A."/>
            <person name="Rasinkangas P."/>
            <person name="Parkhill J."/>
            <person name="Rea M.C."/>
            <person name="O'Sullivan O."/>
            <person name="Ritari J."/>
            <person name="Douillard F.P."/>
            <person name="Paul Ross R."/>
            <person name="Yang R."/>
            <person name="Briner A.E."/>
            <person name="Felis G.E."/>
            <person name="de Vos W.M."/>
            <person name="Barrangou R."/>
            <person name="Klaenhammer T.R."/>
            <person name="Caufield P.W."/>
            <person name="Cui Y."/>
            <person name="Zhang H."/>
            <person name="O'Toole P.W."/>
        </authorList>
    </citation>
    <scope>NUCLEOTIDE SEQUENCE [LARGE SCALE GENOMIC DNA]</scope>
    <source>
        <strain evidence="10 11">DSM 19519</strain>
    </source>
</reference>
<dbReference type="UniPathway" id="UPA00068"/>
<evidence type="ECO:0000259" key="9">
    <source>
        <dbReference type="Pfam" id="PF02863"/>
    </source>
</evidence>
<dbReference type="GO" id="GO:0003677">
    <property type="term" value="F:DNA binding"/>
    <property type="evidence" value="ECO:0007669"/>
    <property type="project" value="UniProtKB-KW"/>
</dbReference>
<dbReference type="EMBL" id="AZDX01000001">
    <property type="protein sequence ID" value="KRL08320.1"/>
    <property type="molecule type" value="Genomic_DNA"/>
</dbReference>
<gene>
    <name evidence="7" type="primary">argR</name>
    <name evidence="10" type="ORF">FC92_GL000110</name>
</gene>
<keyword evidence="7" id="KW-0678">Repressor</keyword>
<proteinExistence type="inferred from homology"/>
<keyword evidence="11" id="KW-1185">Reference proteome</keyword>
<name>A0A0R1MKA6_9LACO</name>
<dbReference type="InterPro" id="IPR020900">
    <property type="entry name" value="Arg_repress_DNA-bd"/>
</dbReference>
<keyword evidence="4 7" id="KW-0805">Transcription regulation</keyword>
<evidence type="ECO:0000256" key="6">
    <source>
        <dbReference type="ARBA" id="ARBA00023163"/>
    </source>
</evidence>
<dbReference type="PANTHER" id="PTHR34471:SF1">
    <property type="entry name" value="ARGININE REPRESSOR"/>
    <property type="match status" value="1"/>
</dbReference>
<dbReference type="InterPro" id="IPR036251">
    <property type="entry name" value="Arg_repress_C_sf"/>
</dbReference>
<dbReference type="Pfam" id="PF02863">
    <property type="entry name" value="Arg_repressor_C"/>
    <property type="match status" value="1"/>
</dbReference>
<evidence type="ECO:0000256" key="5">
    <source>
        <dbReference type="ARBA" id="ARBA00023125"/>
    </source>
</evidence>
<evidence type="ECO:0000256" key="4">
    <source>
        <dbReference type="ARBA" id="ARBA00023015"/>
    </source>
</evidence>
<dbReference type="PATRIC" id="fig|1423759.3.peg.110"/>
<dbReference type="GO" id="GO:0034618">
    <property type="term" value="F:arginine binding"/>
    <property type="evidence" value="ECO:0007669"/>
    <property type="project" value="InterPro"/>
</dbReference>
<evidence type="ECO:0000256" key="1">
    <source>
        <dbReference type="ARBA" id="ARBA00004496"/>
    </source>
</evidence>
<organism evidence="10 11">
    <name type="scientific">Liquorilactobacillus hordei DSM 19519</name>
    <dbReference type="NCBI Taxonomy" id="1423759"/>
    <lineage>
        <taxon>Bacteria</taxon>
        <taxon>Bacillati</taxon>
        <taxon>Bacillota</taxon>
        <taxon>Bacilli</taxon>
        <taxon>Lactobacillales</taxon>
        <taxon>Lactobacillaceae</taxon>
        <taxon>Liquorilactobacillus</taxon>
    </lineage>
</organism>
<keyword evidence="7" id="KW-0028">Amino-acid biosynthesis</keyword>
<dbReference type="Proteomes" id="UP000051448">
    <property type="component" value="Unassembled WGS sequence"/>
</dbReference>
<evidence type="ECO:0000256" key="2">
    <source>
        <dbReference type="ARBA" id="ARBA00008316"/>
    </source>
</evidence>
<dbReference type="PRINTS" id="PR01467">
    <property type="entry name" value="ARGREPRESSOR"/>
</dbReference>
<dbReference type="HAMAP" id="MF_00173">
    <property type="entry name" value="Arg_repressor"/>
    <property type="match status" value="1"/>
</dbReference>
<dbReference type="STRING" id="1423759.FC92_GL000110"/>
<dbReference type="GO" id="GO:0005737">
    <property type="term" value="C:cytoplasm"/>
    <property type="evidence" value="ECO:0007669"/>
    <property type="project" value="UniProtKB-SubCell"/>
</dbReference>
<keyword evidence="3 7" id="KW-0963">Cytoplasm</keyword>
<comment type="function">
    <text evidence="7">Regulates arginine biosynthesis genes.</text>
</comment>
<evidence type="ECO:0000256" key="3">
    <source>
        <dbReference type="ARBA" id="ARBA00022490"/>
    </source>
</evidence>
<dbReference type="SUPFAM" id="SSF55252">
    <property type="entry name" value="C-terminal domain of arginine repressor"/>
    <property type="match status" value="1"/>
</dbReference>
<evidence type="ECO:0000313" key="11">
    <source>
        <dbReference type="Proteomes" id="UP000051448"/>
    </source>
</evidence>
<dbReference type="PANTHER" id="PTHR34471">
    <property type="entry name" value="ARGININE REPRESSOR"/>
    <property type="match status" value="1"/>
</dbReference>
<evidence type="ECO:0000256" key="7">
    <source>
        <dbReference type="HAMAP-Rule" id="MF_00173"/>
    </source>
</evidence>
<accession>A0A0R1MKA6</accession>